<dbReference type="GO" id="GO:0043235">
    <property type="term" value="C:receptor complex"/>
    <property type="evidence" value="ECO:0007669"/>
    <property type="project" value="TreeGrafter"/>
</dbReference>
<evidence type="ECO:0000256" key="3">
    <source>
        <dbReference type="ARBA" id="ARBA00022448"/>
    </source>
</evidence>
<dbReference type="Bgee" id="ENSACLG00000016074">
    <property type="expression patterns" value="Expressed in spleen and 5 other cell types or tissues"/>
</dbReference>
<dbReference type="Gene3D" id="1.10.150.510">
    <property type="entry name" value="Receptor activity modifying family"/>
    <property type="match status" value="1"/>
</dbReference>
<dbReference type="GO" id="GO:0031623">
    <property type="term" value="P:receptor internalization"/>
    <property type="evidence" value="ECO:0007669"/>
    <property type="project" value="TreeGrafter"/>
</dbReference>
<dbReference type="Ensembl" id="ENSACLT00000024207.2">
    <property type="protein sequence ID" value="ENSACLP00000023640.1"/>
    <property type="gene ID" value="ENSACLG00000016074.2"/>
</dbReference>
<dbReference type="AlphaFoldDB" id="A0A3P8Q2P4"/>
<dbReference type="PANTHER" id="PTHR14076">
    <property type="entry name" value="RECEPTOR ACTIVITY MODIFYING PROTEIN RAMP"/>
    <property type="match status" value="1"/>
</dbReference>
<dbReference type="GO" id="GO:0072659">
    <property type="term" value="P:protein localization to plasma membrane"/>
    <property type="evidence" value="ECO:0007669"/>
    <property type="project" value="TreeGrafter"/>
</dbReference>
<evidence type="ECO:0000313" key="14">
    <source>
        <dbReference type="Ensembl" id="ENSACLP00000023640.1"/>
    </source>
</evidence>
<evidence type="ECO:0000256" key="9">
    <source>
        <dbReference type="ARBA" id="ARBA00023157"/>
    </source>
</evidence>
<evidence type="ECO:0000256" key="4">
    <source>
        <dbReference type="ARBA" id="ARBA00022475"/>
    </source>
</evidence>
<keyword evidence="4" id="KW-1003">Cell membrane</keyword>
<evidence type="ECO:0000256" key="5">
    <source>
        <dbReference type="ARBA" id="ARBA00022692"/>
    </source>
</evidence>
<name>A0A3P8Q2P4_ASTCA</name>
<keyword evidence="8 13" id="KW-0472">Membrane</keyword>
<proteinExistence type="inferred from homology"/>
<evidence type="ECO:0000256" key="13">
    <source>
        <dbReference type="SAM" id="Phobius"/>
    </source>
</evidence>
<protein>
    <recommendedName>
        <fullName evidence="12">Receptor activity-modifying protein 3</fullName>
    </recommendedName>
</protein>
<dbReference type="Proteomes" id="UP000265100">
    <property type="component" value="Chromosome 9"/>
</dbReference>
<dbReference type="InterPro" id="IPR006985">
    <property type="entry name" value="RAMP"/>
</dbReference>
<reference evidence="14" key="2">
    <citation type="submission" date="2025-08" db="UniProtKB">
        <authorList>
            <consortium name="Ensembl"/>
        </authorList>
    </citation>
    <scope>IDENTIFICATION</scope>
</reference>
<keyword evidence="5 13" id="KW-0812">Transmembrane</keyword>
<dbReference type="GO" id="GO:0005886">
    <property type="term" value="C:plasma membrane"/>
    <property type="evidence" value="ECO:0007669"/>
    <property type="project" value="UniProtKB-SubCell"/>
</dbReference>
<evidence type="ECO:0000256" key="2">
    <source>
        <dbReference type="ARBA" id="ARBA00007087"/>
    </source>
</evidence>
<comment type="subcellular location">
    <subcellularLocation>
        <location evidence="1">Cell membrane</location>
        <topology evidence="1">Single-pass type I membrane protein</topology>
    </subcellularLocation>
</comment>
<dbReference type="GeneTree" id="ENSGT00940000161026"/>
<reference evidence="14" key="1">
    <citation type="submission" date="2018-05" db="EMBL/GenBank/DDBJ databases">
        <authorList>
            <person name="Datahose"/>
        </authorList>
    </citation>
    <scope>NUCLEOTIDE SEQUENCE</scope>
</reference>
<evidence type="ECO:0000256" key="6">
    <source>
        <dbReference type="ARBA" id="ARBA00022729"/>
    </source>
</evidence>
<dbReference type="GO" id="GO:0032870">
    <property type="term" value="P:cellular response to hormone stimulus"/>
    <property type="evidence" value="ECO:0007669"/>
    <property type="project" value="TreeGrafter"/>
</dbReference>
<dbReference type="GO" id="GO:0007186">
    <property type="term" value="P:G protein-coupled receptor signaling pathway"/>
    <property type="evidence" value="ECO:0007669"/>
    <property type="project" value="TreeGrafter"/>
</dbReference>
<dbReference type="Pfam" id="PF04901">
    <property type="entry name" value="RAMP"/>
    <property type="match status" value="1"/>
</dbReference>
<dbReference type="GO" id="GO:0006816">
    <property type="term" value="P:calcium ion transport"/>
    <property type="evidence" value="ECO:0007669"/>
    <property type="project" value="TreeGrafter"/>
</dbReference>
<keyword evidence="3" id="KW-0813">Transport</keyword>
<evidence type="ECO:0000313" key="15">
    <source>
        <dbReference type="Proteomes" id="UP000265100"/>
    </source>
</evidence>
<reference evidence="14" key="3">
    <citation type="submission" date="2025-09" db="UniProtKB">
        <authorList>
            <consortium name="Ensembl"/>
        </authorList>
    </citation>
    <scope>IDENTIFICATION</scope>
</reference>
<evidence type="ECO:0000256" key="7">
    <source>
        <dbReference type="ARBA" id="ARBA00022989"/>
    </source>
</evidence>
<dbReference type="InterPro" id="IPR038126">
    <property type="entry name" value="RAMP_sf"/>
</dbReference>
<keyword evidence="7 13" id="KW-1133">Transmembrane helix</keyword>
<feature type="transmembrane region" description="Helical" evidence="13">
    <location>
        <begin position="165"/>
        <end position="186"/>
    </location>
</feature>
<keyword evidence="11" id="KW-0325">Glycoprotein</keyword>
<dbReference type="GO" id="GO:0006886">
    <property type="term" value="P:intracellular protein transport"/>
    <property type="evidence" value="ECO:0007669"/>
    <property type="project" value="InterPro"/>
</dbReference>
<gene>
    <name evidence="14" type="primary">RAMP2</name>
</gene>
<dbReference type="GO" id="GO:0015026">
    <property type="term" value="F:coreceptor activity"/>
    <property type="evidence" value="ECO:0007669"/>
    <property type="project" value="InterPro"/>
</dbReference>
<evidence type="ECO:0000256" key="1">
    <source>
        <dbReference type="ARBA" id="ARBA00004251"/>
    </source>
</evidence>
<sequence>MVQLMTEHETAHKRYMNTNQTSMSVHLYHASSQLLFSFSKVTHTKQDFCLLLSFLSASDSFSTEPTPPRVRKVCNESRLQWEVEVCGEGFKEDMTHIDPQNWCNLTHFISEYHLFTLCTETKSQIVDCYWPNPLVERYIIHIHKHFFSNCTIDQPVWLDPPDDTLTILILIPVFLTLAMIGLVVWCSKRSDILA</sequence>
<keyword evidence="9" id="KW-1015">Disulfide bond</keyword>
<evidence type="ECO:0000256" key="11">
    <source>
        <dbReference type="ARBA" id="ARBA00023180"/>
    </source>
</evidence>
<dbReference type="PANTHER" id="PTHR14076:SF2">
    <property type="entry name" value="RECEPTOR ACTIVITY-MODIFYING PROTEIN 3"/>
    <property type="match status" value="1"/>
</dbReference>
<comment type="similarity">
    <text evidence="2">Belongs to the RAMP family.</text>
</comment>
<keyword evidence="10" id="KW-0675">Receptor</keyword>
<dbReference type="GO" id="GO:0008277">
    <property type="term" value="P:regulation of G protein-coupled receptor signaling pathway"/>
    <property type="evidence" value="ECO:0007669"/>
    <property type="project" value="InterPro"/>
</dbReference>
<keyword evidence="15" id="KW-1185">Reference proteome</keyword>
<evidence type="ECO:0000256" key="12">
    <source>
        <dbReference type="ARBA" id="ARBA00041072"/>
    </source>
</evidence>
<dbReference type="GO" id="GO:0009986">
    <property type="term" value="C:cell surface"/>
    <property type="evidence" value="ECO:0007669"/>
    <property type="project" value="TreeGrafter"/>
</dbReference>
<accession>A0A3P8Q2P4</accession>
<evidence type="ECO:0000256" key="10">
    <source>
        <dbReference type="ARBA" id="ARBA00023170"/>
    </source>
</evidence>
<organism evidence="14 15">
    <name type="scientific">Astatotilapia calliptera</name>
    <name type="common">Eastern happy</name>
    <name type="synonym">Chromis callipterus</name>
    <dbReference type="NCBI Taxonomy" id="8154"/>
    <lineage>
        <taxon>Eukaryota</taxon>
        <taxon>Metazoa</taxon>
        <taxon>Chordata</taxon>
        <taxon>Craniata</taxon>
        <taxon>Vertebrata</taxon>
        <taxon>Euteleostomi</taxon>
        <taxon>Actinopterygii</taxon>
        <taxon>Neopterygii</taxon>
        <taxon>Teleostei</taxon>
        <taxon>Neoteleostei</taxon>
        <taxon>Acanthomorphata</taxon>
        <taxon>Ovalentaria</taxon>
        <taxon>Cichlomorphae</taxon>
        <taxon>Cichliformes</taxon>
        <taxon>Cichlidae</taxon>
        <taxon>African cichlids</taxon>
        <taxon>Pseudocrenilabrinae</taxon>
        <taxon>Haplochromini</taxon>
        <taxon>Astatotilapia</taxon>
    </lineage>
</organism>
<dbReference type="STRING" id="8154.ENSACLP00000023640"/>
<evidence type="ECO:0000256" key="8">
    <source>
        <dbReference type="ARBA" id="ARBA00023136"/>
    </source>
</evidence>
<keyword evidence="6" id="KW-0732">Signal</keyword>